<dbReference type="Gene3D" id="3.30.565.10">
    <property type="entry name" value="Histidine kinase-like ATPase, C-terminal domain"/>
    <property type="match status" value="1"/>
</dbReference>
<evidence type="ECO:0000256" key="2">
    <source>
        <dbReference type="ARBA" id="ARBA00004370"/>
    </source>
</evidence>
<protein>
    <recommendedName>
        <fullName evidence="3">histidine kinase</fullName>
        <ecNumber evidence="3">2.7.13.3</ecNumber>
    </recommendedName>
</protein>
<reference evidence="16 17" key="1">
    <citation type="journal article" date="2017" name="Antonie Van Leeuwenhoek">
        <title>Rhizobium rhizosphaerae sp. nov., a novel species isolated from rice rhizosphere.</title>
        <authorList>
            <person name="Zhao J.J."/>
            <person name="Zhang J."/>
            <person name="Zhang R.J."/>
            <person name="Zhang C.W."/>
            <person name="Yin H.Q."/>
            <person name="Zhang X.X."/>
        </authorList>
    </citation>
    <scope>NUCLEOTIDE SEQUENCE [LARGE SCALE GENOMIC DNA]</scope>
    <source>
        <strain evidence="16 17">E3</strain>
    </source>
</reference>
<evidence type="ECO:0000313" key="16">
    <source>
        <dbReference type="EMBL" id="GAC14703.1"/>
    </source>
</evidence>
<keyword evidence="12 13" id="KW-0472">Membrane</keyword>
<dbReference type="InterPro" id="IPR003660">
    <property type="entry name" value="HAMP_dom"/>
</dbReference>
<evidence type="ECO:0000313" key="17">
    <source>
        <dbReference type="Proteomes" id="UP000006334"/>
    </source>
</evidence>
<comment type="catalytic activity">
    <reaction evidence="1">
        <text>ATP + protein L-histidine = ADP + protein N-phospho-L-histidine.</text>
        <dbReference type="EC" id="2.7.13.3"/>
    </reaction>
</comment>
<evidence type="ECO:0000256" key="1">
    <source>
        <dbReference type="ARBA" id="ARBA00000085"/>
    </source>
</evidence>
<dbReference type="InterPro" id="IPR004358">
    <property type="entry name" value="Sig_transdc_His_kin-like_C"/>
</dbReference>
<dbReference type="InterPro" id="IPR036890">
    <property type="entry name" value="HATPase_C_sf"/>
</dbReference>
<evidence type="ECO:0000256" key="5">
    <source>
        <dbReference type="ARBA" id="ARBA00022679"/>
    </source>
</evidence>
<evidence type="ECO:0000256" key="7">
    <source>
        <dbReference type="ARBA" id="ARBA00022741"/>
    </source>
</evidence>
<name>K6YDI3_9ALTE</name>
<keyword evidence="9" id="KW-0067">ATP-binding</keyword>
<evidence type="ECO:0000256" key="8">
    <source>
        <dbReference type="ARBA" id="ARBA00022777"/>
    </source>
</evidence>
<keyword evidence="8 16" id="KW-0418">Kinase</keyword>
<evidence type="ECO:0000256" key="9">
    <source>
        <dbReference type="ARBA" id="ARBA00022840"/>
    </source>
</evidence>
<dbReference type="GO" id="GO:0004673">
    <property type="term" value="F:protein histidine kinase activity"/>
    <property type="evidence" value="ECO:0007669"/>
    <property type="project" value="UniProtKB-EC"/>
</dbReference>
<dbReference type="GO" id="GO:0005886">
    <property type="term" value="C:plasma membrane"/>
    <property type="evidence" value="ECO:0007669"/>
    <property type="project" value="TreeGrafter"/>
</dbReference>
<dbReference type="Proteomes" id="UP000006334">
    <property type="component" value="Unassembled WGS sequence"/>
</dbReference>
<evidence type="ECO:0000256" key="4">
    <source>
        <dbReference type="ARBA" id="ARBA00022553"/>
    </source>
</evidence>
<evidence type="ECO:0000256" key="13">
    <source>
        <dbReference type="SAM" id="Phobius"/>
    </source>
</evidence>
<organism evidence="16 17">
    <name type="scientific">Aliiglaciecola lipolytica E3</name>
    <dbReference type="NCBI Taxonomy" id="1127673"/>
    <lineage>
        <taxon>Bacteria</taxon>
        <taxon>Pseudomonadati</taxon>
        <taxon>Pseudomonadota</taxon>
        <taxon>Gammaproteobacteria</taxon>
        <taxon>Alteromonadales</taxon>
        <taxon>Alteromonadaceae</taxon>
        <taxon>Aliiglaciecola</taxon>
    </lineage>
</organism>
<keyword evidence="6 13" id="KW-0812">Transmembrane</keyword>
<dbReference type="PROSITE" id="PS50885">
    <property type="entry name" value="HAMP"/>
    <property type="match status" value="1"/>
</dbReference>
<dbReference type="AlphaFoldDB" id="K6YDI3"/>
<evidence type="ECO:0000259" key="15">
    <source>
        <dbReference type="PROSITE" id="PS50885"/>
    </source>
</evidence>
<dbReference type="SMART" id="SM00387">
    <property type="entry name" value="HATPase_c"/>
    <property type="match status" value="1"/>
</dbReference>
<dbReference type="SUPFAM" id="SSF55874">
    <property type="entry name" value="ATPase domain of HSP90 chaperone/DNA topoisomerase II/histidine kinase"/>
    <property type="match status" value="1"/>
</dbReference>
<feature type="domain" description="Histidine kinase" evidence="14">
    <location>
        <begin position="246"/>
        <end position="440"/>
    </location>
</feature>
<dbReference type="RefSeq" id="WP_008844519.1">
    <property type="nucleotide sequence ID" value="NZ_BAEN01000038.1"/>
</dbReference>
<keyword evidence="5 16" id="KW-0808">Transferase</keyword>
<gene>
    <name evidence="16" type="primary">phoQ</name>
    <name evidence="16" type="ORF">GLIP_2075</name>
</gene>
<proteinExistence type="predicted"/>
<dbReference type="InterPro" id="IPR058619">
    <property type="entry name" value="PhoQ/CarS-like_HATPase"/>
</dbReference>
<keyword evidence="11" id="KW-0902">Two-component regulatory system</keyword>
<dbReference type="Gene3D" id="1.10.287.130">
    <property type="match status" value="1"/>
</dbReference>
<evidence type="ECO:0000256" key="6">
    <source>
        <dbReference type="ARBA" id="ARBA00022692"/>
    </source>
</evidence>
<dbReference type="EC" id="2.7.13.3" evidence="3"/>
<evidence type="ECO:0000256" key="11">
    <source>
        <dbReference type="ARBA" id="ARBA00023012"/>
    </source>
</evidence>
<dbReference type="EMBL" id="BAEN01000038">
    <property type="protein sequence ID" value="GAC14703.1"/>
    <property type="molecule type" value="Genomic_DNA"/>
</dbReference>
<dbReference type="Pfam" id="PF02518">
    <property type="entry name" value="HATPase_c"/>
    <property type="match status" value="1"/>
</dbReference>
<dbReference type="OrthoDB" id="9809567at2"/>
<dbReference type="InterPro" id="IPR003594">
    <property type="entry name" value="HATPase_dom"/>
</dbReference>
<dbReference type="InterPro" id="IPR050428">
    <property type="entry name" value="TCS_sensor_his_kinase"/>
</dbReference>
<comment type="caution">
    <text evidence="16">The sequence shown here is derived from an EMBL/GenBank/DDBJ whole genome shotgun (WGS) entry which is preliminary data.</text>
</comment>
<sequence>MIKLSLRLRSFAAALLALLLFIPLSAMTLEQAFTRSLSQSMLEQLRVQSLTLISEFEMGDGVPDMPEQLFNDKLNIPGSGLYAFIKINQQIVWKSLSTLNWSEQPQLDAPIIGEEIFLPDFSLSSDYFMYAYTAEFEGSDNFVPVSFFIVQDKLTFEKERDAFSNTLWYWLGFLALLLLVVLIGSLNMALSPINTLIGQIKKTEEGDIERLQETYPPELEKLKRSINHLLDTEQQQRSRYKNSLSDLAHSLKTPLAVLTGNPNLPRSANEPLTQIDNIIQRQLKRAVAGAGSGWDQAQTILPIVKKLQSAMRKVHADKHLSISIDIDESVQFRGDQTDLMELLGNLMDNACKAAKSTVMVSAMQTNKMLRITVEDDGQGIEPQHREALLHRGKRLDSYQEGQGIGMAVVTDLISAYHGKMEISDSTLGGAKIDMTFTRVVD</sequence>
<feature type="transmembrane region" description="Helical" evidence="13">
    <location>
        <begin position="167"/>
        <end position="190"/>
    </location>
</feature>
<feature type="domain" description="HAMP" evidence="15">
    <location>
        <begin position="187"/>
        <end position="238"/>
    </location>
</feature>
<accession>K6YDI3</accession>
<comment type="subcellular location">
    <subcellularLocation>
        <location evidence="2">Membrane</location>
    </subcellularLocation>
</comment>
<dbReference type="PANTHER" id="PTHR45436:SF4">
    <property type="entry name" value="SENSOR PROTEIN PHOQ"/>
    <property type="match status" value="1"/>
</dbReference>
<evidence type="ECO:0000256" key="3">
    <source>
        <dbReference type="ARBA" id="ARBA00012438"/>
    </source>
</evidence>
<keyword evidence="4" id="KW-0597">Phosphoprotein</keyword>
<keyword evidence="10 13" id="KW-1133">Transmembrane helix</keyword>
<evidence type="ECO:0000256" key="10">
    <source>
        <dbReference type="ARBA" id="ARBA00022989"/>
    </source>
</evidence>
<keyword evidence="17" id="KW-1185">Reference proteome</keyword>
<dbReference type="eggNOG" id="COG2205">
    <property type="taxonomic scope" value="Bacteria"/>
</dbReference>
<dbReference type="PANTHER" id="PTHR45436">
    <property type="entry name" value="SENSOR HISTIDINE KINASE YKOH"/>
    <property type="match status" value="1"/>
</dbReference>
<dbReference type="PROSITE" id="PS50109">
    <property type="entry name" value="HIS_KIN"/>
    <property type="match status" value="1"/>
</dbReference>
<evidence type="ECO:0000259" key="14">
    <source>
        <dbReference type="PROSITE" id="PS50109"/>
    </source>
</evidence>
<dbReference type="GO" id="GO:0000160">
    <property type="term" value="P:phosphorelay signal transduction system"/>
    <property type="evidence" value="ECO:0007669"/>
    <property type="project" value="UniProtKB-KW"/>
</dbReference>
<dbReference type="InterPro" id="IPR005467">
    <property type="entry name" value="His_kinase_dom"/>
</dbReference>
<dbReference type="PRINTS" id="PR00344">
    <property type="entry name" value="BCTRLSENSOR"/>
</dbReference>
<dbReference type="GO" id="GO:0005524">
    <property type="term" value="F:ATP binding"/>
    <property type="evidence" value="ECO:0007669"/>
    <property type="project" value="UniProtKB-KW"/>
</dbReference>
<evidence type="ECO:0000256" key="12">
    <source>
        <dbReference type="ARBA" id="ARBA00023136"/>
    </source>
</evidence>
<dbReference type="STRING" id="1127673.GLIP_2075"/>
<keyword evidence="7" id="KW-0547">Nucleotide-binding</keyword>
<dbReference type="CDD" id="cd16954">
    <property type="entry name" value="HATPase_PhoQ-like"/>
    <property type="match status" value="1"/>
</dbReference>